<accession>A0A927EW86</accession>
<comment type="caution">
    <text evidence="1">The sequence shown here is derived from an EMBL/GenBank/DDBJ whole genome shotgun (WGS) entry which is preliminary data.</text>
</comment>
<protein>
    <submittedName>
        <fullName evidence="1">Peroxide stress protein YaaA</fullName>
    </submittedName>
</protein>
<dbReference type="PANTHER" id="PTHR30283:SF4">
    <property type="entry name" value="PEROXIDE STRESS RESISTANCE PROTEIN YAAA"/>
    <property type="match status" value="1"/>
</dbReference>
<dbReference type="GO" id="GO:0005829">
    <property type="term" value="C:cytosol"/>
    <property type="evidence" value="ECO:0007669"/>
    <property type="project" value="TreeGrafter"/>
</dbReference>
<sequence length="273" mass="28812">MLVLLPPSEGKASPEPRAGDRTLRLDALALPGLTEARERVLTELVGLCAEAVGGDDAKAREVLGLSEGLRGEIARNAALESAPVRPAGEIYTGVLYDALGLGTLDAAARERAERTLLVFSGLWGVVRVGDPIPSYRCSGGVRLPGLGGLGAFWRGPLQEVLPTAAGDGLVLDLRSSAYAAMWKPKGEVAGRTATVRVLQSKVVDGVEKRSVVSHFNKATKGRIVRSLLVAGAEPRTPAELAGTLAELGHRVELTAPERPRRPTRLDVVVTDVR</sequence>
<organism evidence="1 2">
    <name type="scientific">Streptomyces chumphonensis</name>
    <dbReference type="NCBI Taxonomy" id="1214925"/>
    <lineage>
        <taxon>Bacteria</taxon>
        <taxon>Bacillati</taxon>
        <taxon>Actinomycetota</taxon>
        <taxon>Actinomycetes</taxon>
        <taxon>Kitasatosporales</taxon>
        <taxon>Streptomycetaceae</taxon>
        <taxon>Streptomyces</taxon>
    </lineage>
</organism>
<name>A0A927EW86_9ACTN</name>
<dbReference type="GO" id="GO:0033194">
    <property type="term" value="P:response to hydroperoxide"/>
    <property type="evidence" value="ECO:0007669"/>
    <property type="project" value="TreeGrafter"/>
</dbReference>
<dbReference type="EMBL" id="JACXYU010000001">
    <property type="protein sequence ID" value="MBD3930515.1"/>
    <property type="molecule type" value="Genomic_DNA"/>
</dbReference>
<gene>
    <name evidence="1" type="primary">yaaA</name>
    <name evidence="1" type="ORF">IF129_02850</name>
</gene>
<evidence type="ECO:0000313" key="2">
    <source>
        <dbReference type="Proteomes" id="UP000632289"/>
    </source>
</evidence>
<evidence type="ECO:0000313" key="1">
    <source>
        <dbReference type="EMBL" id="MBD3930515.1"/>
    </source>
</evidence>
<dbReference type="RefSeq" id="WP_191208242.1">
    <property type="nucleotide sequence ID" value="NZ_BAABKL010000039.1"/>
</dbReference>
<dbReference type="InterPro" id="IPR005583">
    <property type="entry name" value="YaaA"/>
</dbReference>
<dbReference type="AlphaFoldDB" id="A0A927EW86"/>
<dbReference type="Proteomes" id="UP000632289">
    <property type="component" value="Unassembled WGS sequence"/>
</dbReference>
<dbReference type="PANTHER" id="PTHR30283">
    <property type="entry name" value="PEROXIDE STRESS RESPONSE PROTEIN YAAA"/>
    <property type="match status" value="1"/>
</dbReference>
<proteinExistence type="predicted"/>
<dbReference type="Pfam" id="PF03883">
    <property type="entry name" value="H2O2_YaaD"/>
    <property type="match status" value="1"/>
</dbReference>
<reference evidence="1" key="1">
    <citation type="submission" date="2020-09" db="EMBL/GenBank/DDBJ databases">
        <title>Secondary metabolite and genome analysis of marine Streptomyces chumphonensis KK1-2T.</title>
        <authorList>
            <person name="Phongsopitanun W."/>
            <person name="Kanchanasin P."/>
            <person name="Pittayakhajonwut P."/>
            <person name="Suwanborirux K."/>
            <person name="Tanasupawat S."/>
        </authorList>
    </citation>
    <scope>NUCLEOTIDE SEQUENCE</scope>
    <source>
        <strain evidence="1">KK1-2</strain>
    </source>
</reference>
<keyword evidence="2" id="KW-1185">Reference proteome</keyword>
<dbReference type="NCBIfam" id="NF002545">
    <property type="entry name" value="PRK02101.2-3"/>
    <property type="match status" value="1"/>
</dbReference>